<dbReference type="SUPFAM" id="SSF53137">
    <property type="entry name" value="Translational machinery components"/>
    <property type="match status" value="1"/>
</dbReference>
<dbReference type="eggNOG" id="COG0256">
    <property type="taxonomic scope" value="Bacteria"/>
</dbReference>
<dbReference type="GO" id="GO:0005840">
    <property type="term" value="C:ribosome"/>
    <property type="evidence" value="ECO:0007669"/>
    <property type="project" value="UniProtKB-KW"/>
</dbReference>
<evidence type="ECO:0000256" key="2">
    <source>
        <dbReference type="ARBA" id="ARBA00022730"/>
    </source>
</evidence>
<evidence type="ECO:0000256" key="5">
    <source>
        <dbReference type="ARBA" id="ARBA00023274"/>
    </source>
</evidence>
<dbReference type="OrthoDB" id="9810939at2"/>
<evidence type="ECO:0000256" key="4">
    <source>
        <dbReference type="ARBA" id="ARBA00022980"/>
    </source>
</evidence>
<sequence length="117" mass="12927">MTNSRSKNRKRRHFRVRAKISGTTSIPRLNVFKSNGHFYAQLIDDVKQATIVSASTLKMADLKSTSNIAAAEKVGQEIAKQAIAKKITTVVFDRGGYLYHGKVKAFAEAARQAGLKF</sequence>
<reference evidence="8 9" key="1">
    <citation type="journal article" date="2013" name="Genome Biol. Evol.">
        <title>Complete genomes of two dipteran-associated spiroplasmas provided insights into the origin, dynamics, and impacts of viral invasion in spiroplasma.</title>
        <authorList>
            <person name="Ku C."/>
            <person name="Lo W.S."/>
            <person name="Chen L.L."/>
            <person name="Kuo C.H."/>
        </authorList>
    </citation>
    <scope>NUCLEOTIDE SEQUENCE [LARGE SCALE GENOMIC DNA]</scope>
    <source>
        <strain evidence="8">EA-1</strain>
    </source>
</reference>
<dbReference type="EMBL" id="CP005078">
    <property type="protein sequence ID" value="AGM25827.1"/>
    <property type="molecule type" value="Genomic_DNA"/>
</dbReference>
<dbReference type="InterPro" id="IPR005484">
    <property type="entry name" value="Ribosomal_uL18_bac/plant/anim"/>
</dbReference>
<keyword evidence="4 7" id="KW-0689">Ribosomal protein</keyword>
<evidence type="ECO:0000313" key="8">
    <source>
        <dbReference type="EMBL" id="AGM25827.1"/>
    </source>
</evidence>
<comment type="similarity">
    <text evidence="1 7">Belongs to the universal ribosomal protein uL18 family.</text>
</comment>
<evidence type="ECO:0000256" key="7">
    <source>
        <dbReference type="HAMAP-Rule" id="MF_01337"/>
    </source>
</evidence>
<organism evidence="8 9">
    <name type="scientific">Spiroplasma syrphidicola EA-1</name>
    <dbReference type="NCBI Taxonomy" id="1276229"/>
    <lineage>
        <taxon>Bacteria</taxon>
        <taxon>Bacillati</taxon>
        <taxon>Mycoplasmatota</taxon>
        <taxon>Mollicutes</taxon>
        <taxon>Entomoplasmatales</taxon>
        <taxon>Spiroplasmataceae</taxon>
        <taxon>Spiroplasma</taxon>
    </lineage>
</organism>
<dbReference type="AlphaFoldDB" id="R4U361"/>
<dbReference type="PANTHER" id="PTHR12899">
    <property type="entry name" value="39S RIBOSOMAL PROTEIN L18, MITOCHONDRIAL"/>
    <property type="match status" value="1"/>
</dbReference>
<evidence type="ECO:0000256" key="6">
    <source>
        <dbReference type="ARBA" id="ARBA00035197"/>
    </source>
</evidence>
<evidence type="ECO:0000256" key="1">
    <source>
        <dbReference type="ARBA" id="ARBA00007116"/>
    </source>
</evidence>
<dbReference type="PANTHER" id="PTHR12899:SF3">
    <property type="entry name" value="LARGE RIBOSOMAL SUBUNIT PROTEIN UL18M"/>
    <property type="match status" value="1"/>
</dbReference>
<dbReference type="Gene3D" id="3.30.420.100">
    <property type="match status" value="1"/>
</dbReference>
<keyword evidence="3 7" id="KW-0694">RNA-binding</keyword>
<dbReference type="Pfam" id="PF00861">
    <property type="entry name" value="Ribosomal_L18p"/>
    <property type="match status" value="1"/>
</dbReference>
<dbReference type="PATRIC" id="fig|1276229.3.peg.231"/>
<accession>R4U361</accession>
<evidence type="ECO:0000256" key="3">
    <source>
        <dbReference type="ARBA" id="ARBA00022884"/>
    </source>
</evidence>
<dbReference type="HAMAP" id="MF_01337_B">
    <property type="entry name" value="Ribosomal_uL18_B"/>
    <property type="match status" value="1"/>
</dbReference>
<dbReference type="HOGENOM" id="CLU_098841_0_1_14"/>
<dbReference type="STRING" id="1276229.SSYRP_v1c02310"/>
<dbReference type="InterPro" id="IPR004389">
    <property type="entry name" value="Ribosomal_uL18_bac-type"/>
</dbReference>
<comment type="subunit">
    <text evidence="7">Part of the 50S ribosomal subunit; part of the 5S rRNA/L5/L18/L25 subcomplex. Contacts the 5S and 23S rRNAs.</text>
</comment>
<gene>
    <name evidence="7 8" type="primary">rplR</name>
    <name evidence="8" type="ORF">SSYRP_v1c02310</name>
</gene>
<dbReference type="GO" id="GO:0003735">
    <property type="term" value="F:structural constituent of ribosome"/>
    <property type="evidence" value="ECO:0007669"/>
    <property type="project" value="InterPro"/>
</dbReference>
<dbReference type="Proteomes" id="UP000013963">
    <property type="component" value="Chromosome"/>
</dbReference>
<keyword evidence="2 7" id="KW-0699">rRNA-binding</keyword>
<dbReference type="InterPro" id="IPR057268">
    <property type="entry name" value="Ribosomal_L18"/>
</dbReference>
<dbReference type="FunFam" id="3.30.420.100:FF:000001">
    <property type="entry name" value="50S ribosomal protein L18"/>
    <property type="match status" value="1"/>
</dbReference>
<keyword evidence="5 7" id="KW-0687">Ribonucleoprotein</keyword>
<dbReference type="GO" id="GO:0006412">
    <property type="term" value="P:translation"/>
    <property type="evidence" value="ECO:0007669"/>
    <property type="project" value="UniProtKB-UniRule"/>
</dbReference>
<name>R4U361_9MOLU</name>
<dbReference type="RefSeq" id="WP_016340480.1">
    <property type="nucleotide sequence ID" value="NC_021284.1"/>
</dbReference>
<dbReference type="CDD" id="cd00432">
    <property type="entry name" value="Ribosomal_L18_L5e"/>
    <property type="match status" value="1"/>
</dbReference>
<dbReference type="NCBIfam" id="TIGR00060">
    <property type="entry name" value="L18_bact"/>
    <property type="match status" value="1"/>
</dbReference>
<dbReference type="KEGG" id="ssyr:SSYRP_v1c02310"/>
<proteinExistence type="inferred from homology"/>
<protein>
    <recommendedName>
        <fullName evidence="6 7">Large ribosomal subunit protein uL18</fullName>
    </recommendedName>
</protein>
<dbReference type="GO" id="GO:1990904">
    <property type="term" value="C:ribonucleoprotein complex"/>
    <property type="evidence" value="ECO:0007669"/>
    <property type="project" value="UniProtKB-KW"/>
</dbReference>
<dbReference type="GO" id="GO:0008097">
    <property type="term" value="F:5S rRNA binding"/>
    <property type="evidence" value="ECO:0007669"/>
    <property type="project" value="TreeGrafter"/>
</dbReference>
<dbReference type="GO" id="GO:0005737">
    <property type="term" value="C:cytoplasm"/>
    <property type="evidence" value="ECO:0007669"/>
    <property type="project" value="UniProtKB-ARBA"/>
</dbReference>
<keyword evidence="9" id="KW-1185">Reference proteome</keyword>
<evidence type="ECO:0000313" key="9">
    <source>
        <dbReference type="Proteomes" id="UP000013963"/>
    </source>
</evidence>
<comment type="function">
    <text evidence="7">This is one of the proteins that bind and probably mediate the attachment of the 5S RNA into the large ribosomal subunit, where it forms part of the central protuberance.</text>
</comment>